<dbReference type="InterPro" id="IPR032567">
    <property type="entry name" value="RTL1-rel"/>
</dbReference>
<proteinExistence type="predicted"/>
<gene>
    <name evidence="3" type="ORF">MERR_LOCUS10302</name>
</gene>
<dbReference type="Proteomes" id="UP000467841">
    <property type="component" value="Unassembled WGS sequence"/>
</dbReference>
<dbReference type="Pfam" id="PF03732">
    <property type="entry name" value="Retrotrans_gag"/>
    <property type="match status" value="1"/>
</dbReference>
<feature type="compositionally biased region" description="Polar residues" evidence="1">
    <location>
        <begin position="208"/>
        <end position="232"/>
    </location>
</feature>
<feature type="compositionally biased region" description="Low complexity" evidence="1">
    <location>
        <begin position="190"/>
        <end position="207"/>
    </location>
</feature>
<dbReference type="PANTHER" id="PTHR15503:SF22">
    <property type="entry name" value="TRANSPOSON TY3-I GAG POLYPROTEIN"/>
    <property type="match status" value="1"/>
</dbReference>
<dbReference type="OrthoDB" id="1746660at2759"/>
<evidence type="ECO:0000256" key="1">
    <source>
        <dbReference type="SAM" id="MobiDB-lite"/>
    </source>
</evidence>
<organism evidence="3 4">
    <name type="scientific">Microthlaspi erraticum</name>
    <dbReference type="NCBI Taxonomy" id="1685480"/>
    <lineage>
        <taxon>Eukaryota</taxon>
        <taxon>Viridiplantae</taxon>
        <taxon>Streptophyta</taxon>
        <taxon>Embryophyta</taxon>
        <taxon>Tracheophyta</taxon>
        <taxon>Spermatophyta</taxon>
        <taxon>Magnoliopsida</taxon>
        <taxon>eudicotyledons</taxon>
        <taxon>Gunneridae</taxon>
        <taxon>Pentapetalae</taxon>
        <taxon>rosids</taxon>
        <taxon>malvids</taxon>
        <taxon>Brassicales</taxon>
        <taxon>Brassicaceae</taxon>
        <taxon>Coluteocarpeae</taxon>
        <taxon>Microthlaspi</taxon>
    </lineage>
</organism>
<feature type="compositionally biased region" description="Polar residues" evidence="1">
    <location>
        <begin position="169"/>
        <end position="189"/>
    </location>
</feature>
<feature type="region of interest" description="Disordered" evidence="1">
    <location>
        <begin position="169"/>
        <end position="238"/>
    </location>
</feature>
<evidence type="ECO:0000313" key="3">
    <source>
        <dbReference type="EMBL" id="CAA7023067.1"/>
    </source>
</evidence>
<dbReference type="PANTHER" id="PTHR15503">
    <property type="entry name" value="LDOC1 RELATED"/>
    <property type="match status" value="1"/>
</dbReference>
<dbReference type="SUPFAM" id="SSF50630">
    <property type="entry name" value="Acid proteases"/>
    <property type="match status" value="1"/>
</dbReference>
<accession>A0A6D2I0U6</accession>
<dbReference type="Pfam" id="PF08284">
    <property type="entry name" value="RVP_2"/>
    <property type="match status" value="1"/>
</dbReference>
<comment type="caution">
    <text evidence="3">The sequence shown here is derived from an EMBL/GenBank/DDBJ whole genome shotgun (WGS) entry which is preliminary data.</text>
</comment>
<dbReference type="EMBL" id="CACVBM020000765">
    <property type="protein sequence ID" value="CAA7023067.1"/>
    <property type="molecule type" value="Genomic_DNA"/>
</dbReference>
<dbReference type="InterPro" id="IPR005162">
    <property type="entry name" value="Retrotrans_gag_dom"/>
</dbReference>
<dbReference type="CDD" id="cd00303">
    <property type="entry name" value="retropepsin_like"/>
    <property type="match status" value="1"/>
</dbReference>
<protein>
    <recommendedName>
        <fullName evidence="2">Retrotransposon gag domain-containing protein</fullName>
    </recommendedName>
</protein>
<dbReference type="Gene3D" id="2.40.70.10">
    <property type="entry name" value="Acid Proteases"/>
    <property type="match status" value="1"/>
</dbReference>
<reference evidence="3" key="1">
    <citation type="submission" date="2020-01" db="EMBL/GenBank/DDBJ databases">
        <authorList>
            <person name="Mishra B."/>
        </authorList>
    </citation>
    <scope>NUCLEOTIDE SEQUENCE [LARGE SCALE GENOMIC DNA]</scope>
</reference>
<evidence type="ECO:0000313" key="4">
    <source>
        <dbReference type="Proteomes" id="UP000467841"/>
    </source>
</evidence>
<evidence type="ECO:0000259" key="2">
    <source>
        <dbReference type="Pfam" id="PF03732"/>
    </source>
</evidence>
<name>A0A6D2I0U6_9BRAS</name>
<dbReference type="InterPro" id="IPR021109">
    <property type="entry name" value="Peptidase_aspartic_dom_sf"/>
</dbReference>
<keyword evidence="4" id="KW-1185">Reference proteome</keyword>
<sequence length="404" mass="46052">MTNLELALADRNSGSHRSESIFRENKWKINANISGTANALNESTRSSAELVQQREMMRKPFQNWDEFNLRMIARFRMKIEEHPGKRLFSMRQTGSIEEYVNEFEELSTIVPNMDEANLTHMFYTGLKPEMKEVIKMQRPRGLTEHFEGVISMEDSAFCKSMAEAATITQNKRASSFTPLKSSSNYNTNRSWQTPTSQSTSSKSGFKSNEQQSGSRPQGQEKQPWKQQTNNRPAGSLHLSPAEYAEKRRLETEWFDADEDDSGVVTELMELSLFSFLGIDSPTTTKLWGKIGSVEVVVMLDSGATHNFIDPVMQKKLQLKPVRDKRQEILLGTGITVTGSGVCKDAEFNLQGVDYMADFIVLELGNVDIILGVQFLRTLGKCEVDWEEHVMSFWYKGQRVTDYTW</sequence>
<dbReference type="AlphaFoldDB" id="A0A6D2I0U6"/>
<feature type="domain" description="Retrotransposon gag" evidence="2">
    <location>
        <begin position="45"/>
        <end position="128"/>
    </location>
</feature>